<name>A0A1I3A4D5_9ACTN</name>
<dbReference type="EMBL" id="FOOI01000018">
    <property type="protein sequence ID" value="SFH44619.1"/>
    <property type="molecule type" value="Genomic_DNA"/>
</dbReference>
<proteinExistence type="predicted"/>
<evidence type="ECO:0000256" key="1">
    <source>
        <dbReference type="SAM" id="Phobius"/>
    </source>
</evidence>
<evidence type="ECO:0000313" key="2">
    <source>
        <dbReference type="EMBL" id="NYH85364.1"/>
    </source>
</evidence>
<protein>
    <submittedName>
        <fullName evidence="3">Uncharacterized protein</fullName>
    </submittedName>
</protein>
<sequence>MIFVTHRWRAINRGLWASPKDCLATVGAVVAIVSTVAGGVAAIVGALT</sequence>
<organism evidence="3 4">
    <name type="scientific">Actinopolymorpha cephalotaxi</name>
    <dbReference type="NCBI Taxonomy" id="504797"/>
    <lineage>
        <taxon>Bacteria</taxon>
        <taxon>Bacillati</taxon>
        <taxon>Actinomycetota</taxon>
        <taxon>Actinomycetes</taxon>
        <taxon>Propionibacteriales</taxon>
        <taxon>Actinopolymorphaceae</taxon>
        <taxon>Actinopolymorpha</taxon>
    </lineage>
</organism>
<keyword evidence="1" id="KW-1133">Transmembrane helix</keyword>
<reference evidence="3 4" key="1">
    <citation type="submission" date="2016-10" db="EMBL/GenBank/DDBJ databases">
        <authorList>
            <person name="de Groot N.N."/>
        </authorList>
    </citation>
    <scope>NUCLEOTIDE SEQUENCE [LARGE SCALE GENOMIC DNA]</scope>
    <source>
        <strain evidence="3 4">CPCC 202808</strain>
    </source>
</reference>
<feature type="transmembrane region" description="Helical" evidence="1">
    <location>
        <begin position="21"/>
        <end position="47"/>
    </location>
</feature>
<gene>
    <name evidence="2" type="ORF">FHR37_004215</name>
    <name evidence="3" type="ORF">SAMN05421678_11824</name>
</gene>
<keyword evidence="5" id="KW-1185">Reference proteome</keyword>
<evidence type="ECO:0000313" key="4">
    <source>
        <dbReference type="Proteomes" id="UP000199052"/>
    </source>
</evidence>
<keyword evidence="1" id="KW-0812">Transmembrane</keyword>
<dbReference type="AlphaFoldDB" id="A0A1I3A4D5"/>
<evidence type="ECO:0000313" key="5">
    <source>
        <dbReference type="Proteomes" id="UP000533017"/>
    </source>
</evidence>
<reference evidence="2 5" key="2">
    <citation type="submission" date="2020-07" db="EMBL/GenBank/DDBJ databases">
        <title>Sequencing the genomes of 1000 actinobacteria strains.</title>
        <authorList>
            <person name="Klenk H.-P."/>
        </authorList>
    </citation>
    <scope>NUCLEOTIDE SEQUENCE [LARGE SCALE GENOMIC DNA]</scope>
    <source>
        <strain evidence="2 5">DSM 45117</strain>
    </source>
</reference>
<dbReference type="EMBL" id="JACBZA010000001">
    <property type="protein sequence ID" value="NYH85364.1"/>
    <property type="molecule type" value="Genomic_DNA"/>
</dbReference>
<keyword evidence="1" id="KW-0472">Membrane</keyword>
<accession>A0A1I3A4D5</accession>
<evidence type="ECO:0000313" key="3">
    <source>
        <dbReference type="EMBL" id="SFH44619.1"/>
    </source>
</evidence>
<dbReference type="Proteomes" id="UP000199052">
    <property type="component" value="Unassembled WGS sequence"/>
</dbReference>
<dbReference type="Proteomes" id="UP000533017">
    <property type="component" value="Unassembled WGS sequence"/>
</dbReference>